<dbReference type="RefSeq" id="WP_366924384.1">
    <property type="nucleotide sequence ID" value="NZ_CP121694.1"/>
</dbReference>
<evidence type="ECO:0000313" key="3">
    <source>
        <dbReference type="Proteomes" id="UP001329915"/>
    </source>
</evidence>
<keyword evidence="3" id="KW-1185">Reference proteome</keyword>
<evidence type="ECO:0000256" key="1">
    <source>
        <dbReference type="SAM" id="Phobius"/>
    </source>
</evidence>
<evidence type="ECO:0000313" key="2">
    <source>
        <dbReference type="EMBL" id="WRO21546.1"/>
    </source>
</evidence>
<feature type="transmembrane region" description="Helical" evidence="1">
    <location>
        <begin position="42"/>
        <end position="60"/>
    </location>
</feature>
<name>A0AAU0UMX8_9FIRM</name>
<proteinExistence type="predicted"/>
<sequence>MNKVFMFVVIIHGLIHLMGFAKAFNLAEISELTQDISKPQGVLWLAAAVLFLITAVIFILKNETWWMPAIAAIIISQVLIVSSWQDAKFGTLANVIMLIVIKVLVW</sequence>
<protein>
    <recommendedName>
        <fullName evidence="4">ABC transporter permease</fullName>
    </recommendedName>
</protein>
<organism evidence="2 3">
    <name type="scientific">Metallumcola ferriviriculae</name>
    <dbReference type="NCBI Taxonomy" id="3039180"/>
    <lineage>
        <taxon>Bacteria</taxon>
        <taxon>Bacillati</taxon>
        <taxon>Bacillota</taxon>
        <taxon>Clostridia</taxon>
        <taxon>Neomoorellales</taxon>
        <taxon>Desulfitibacteraceae</taxon>
        <taxon>Metallumcola</taxon>
    </lineage>
</organism>
<reference evidence="2 3" key="1">
    <citation type="submission" date="2023-04" db="EMBL/GenBank/DDBJ databases">
        <authorList>
            <person name="Hsu D."/>
        </authorList>
    </citation>
    <scope>NUCLEOTIDE SEQUENCE [LARGE SCALE GENOMIC DNA]</scope>
    <source>
        <strain evidence="2 3">MK1</strain>
    </source>
</reference>
<keyword evidence="1" id="KW-1133">Transmembrane helix</keyword>
<dbReference type="Proteomes" id="UP001329915">
    <property type="component" value="Chromosome"/>
</dbReference>
<dbReference type="KEGG" id="dbc:MFMK1_001356"/>
<keyword evidence="1" id="KW-0472">Membrane</keyword>
<keyword evidence="1" id="KW-0812">Transmembrane</keyword>
<dbReference type="AlphaFoldDB" id="A0AAU0UMX8"/>
<evidence type="ECO:0008006" key="4">
    <source>
        <dbReference type="Google" id="ProtNLM"/>
    </source>
</evidence>
<feature type="transmembrane region" description="Helical" evidence="1">
    <location>
        <begin position="65"/>
        <end position="83"/>
    </location>
</feature>
<accession>A0AAU0UMX8</accession>
<dbReference type="EMBL" id="CP121694">
    <property type="protein sequence ID" value="WRO21546.1"/>
    <property type="molecule type" value="Genomic_DNA"/>
</dbReference>
<gene>
    <name evidence="2" type="ORF">MFMK1_001356</name>
</gene>